<feature type="domain" description="Peptidase S9 prolyl oligopeptidase catalytic" evidence="2">
    <location>
        <begin position="549"/>
        <end position="745"/>
    </location>
</feature>
<keyword evidence="5" id="KW-1185">Reference proteome</keyword>
<dbReference type="InterPro" id="IPR029058">
    <property type="entry name" value="AB_hydrolase_fold"/>
</dbReference>
<evidence type="ECO:0000256" key="1">
    <source>
        <dbReference type="SAM" id="MobiDB-lite"/>
    </source>
</evidence>
<dbReference type="Proteomes" id="UP001500603">
    <property type="component" value="Unassembled WGS sequence"/>
</dbReference>
<organism evidence="4 5">
    <name type="scientific">Nocardia callitridis</name>
    <dbReference type="NCBI Taxonomy" id="648753"/>
    <lineage>
        <taxon>Bacteria</taxon>
        <taxon>Bacillati</taxon>
        <taxon>Actinomycetota</taxon>
        <taxon>Actinomycetes</taxon>
        <taxon>Mycobacteriales</taxon>
        <taxon>Nocardiaceae</taxon>
        <taxon>Nocardia</taxon>
    </lineage>
</organism>
<accession>A0ABP9KVD2</accession>
<proteinExistence type="predicted"/>
<dbReference type="PANTHER" id="PTHR11731:SF118">
    <property type="entry name" value="BLR1971 PROTEIN"/>
    <property type="match status" value="1"/>
</dbReference>
<evidence type="ECO:0000313" key="4">
    <source>
        <dbReference type="EMBL" id="GAA5064636.1"/>
    </source>
</evidence>
<dbReference type="InterPro" id="IPR002469">
    <property type="entry name" value="Peptidase_S9B_N"/>
</dbReference>
<feature type="region of interest" description="Disordered" evidence="1">
    <location>
        <begin position="233"/>
        <end position="252"/>
    </location>
</feature>
<sequence>MVPTKGLTVVTRLSDADYARAEQMLAPYRAQRVPGSAVNPQWLTDGARFWYQAGTRFVLVDPSAGTRRDAFDHERLAATLSRASGHAVDADDLPITSLEFEIDEARRYAQDAVRFSAFEKRWEWSESAGTCVEVEGDEPTAPDEVVSPDKAWVAFRRDGNIWVRSRTGSEEFALTEDAEPHFDYGSLPDALGSRALMRNLGLPQPLTVYWSPDSTRVLVHRLDQRGLPEQVLVESSPRDGGPPVEHRSRYPMPGDEAVPTLSWAVLDLATRTLVRQQDEPYPVTHPLAMVYVWWSGKTGDAVHYLHHSRDARALELRRLNPATGATTVLVSESGTTRVDPTPQLGETPMAHVLDTGEVIWWSQREGWGHLYLYSADGQEVSNITSGQWLVRKVLWVDQERRQVWLLATGLDHDDPYVRQICRVGLDGSEFTRVTRDDLDHDAVSPLEGGYVIDRASTVRTPPHSVVLDADGEVAVELEQPDASALETLGWAAPERFRTTAADGKTPIWGLLWRPYGFDPEQSYPVIDCIYPGPQVHRAAASFDNVMPGEAESLAALGFAVVAVDGRGTAGRSKAFHDRSYGALDDAGSLVDHIAAIRELGHRYSWLDTDRVGIVGHSGGGYATARALLTHPEFYSVGVAVSGNHDMGIYVPMWPEQYHGDVSEEAKRAMSNATLAANLRGKLLLIHGELDDNVLPAQTLRLVAALIEADKDFDMLLIPGAEHALLGHTHYTTRKTWDYFTRHLHNTTPPTHRVKPLPLPGSTST</sequence>
<dbReference type="InterPro" id="IPR050278">
    <property type="entry name" value="Serine_Prot_S9B/DPPIV"/>
</dbReference>
<protein>
    <submittedName>
        <fullName evidence="4">DPP IV N-terminal domain-containing protein</fullName>
    </submittedName>
</protein>
<reference evidence="5" key="1">
    <citation type="journal article" date="2019" name="Int. J. Syst. Evol. Microbiol.">
        <title>The Global Catalogue of Microorganisms (GCM) 10K type strain sequencing project: providing services to taxonomists for standard genome sequencing and annotation.</title>
        <authorList>
            <consortium name="The Broad Institute Genomics Platform"/>
            <consortium name="The Broad Institute Genome Sequencing Center for Infectious Disease"/>
            <person name="Wu L."/>
            <person name="Ma J."/>
        </authorList>
    </citation>
    <scope>NUCLEOTIDE SEQUENCE [LARGE SCALE GENOMIC DNA]</scope>
    <source>
        <strain evidence="5">JCM 18298</strain>
    </source>
</reference>
<dbReference type="SUPFAM" id="SSF82171">
    <property type="entry name" value="DPP6 N-terminal domain-like"/>
    <property type="match status" value="1"/>
</dbReference>
<evidence type="ECO:0000259" key="3">
    <source>
        <dbReference type="Pfam" id="PF00930"/>
    </source>
</evidence>
<comment type="caution">
    <text evidence="4">The sequence shown here is derived from an EMBL/GenBank/DDBJ whole genome shotgun (WGS) entry which is preliminary data.</text>
</comment>
<dbReference type="Gene3D" id="3.40.50.1820">
    <property type="entry name" value="alpha/beta hydrolase"/>
    <property type="match status" value="1"/>
</dbReference>
<dbReference type="Gene3D" id="2.140.10.30">
    <property type="entry name" value="Dipeptidylpeptidase IV, N-terminal domain"/>
    <property type="match status" value="1"/>
</dbReference>
<evidence type="ECO:0000259" key="2">
    <source>
        <dbReference type="Pfam" id="PF00326"/>
    </source>
</evidence>
<dbReference type="Pfam" id="PF00930">
    <property type="entry name" value="DPPIV_N"/>
    <property type="match status" value="1"/>
</dbReference>
<dbReference type="InterPro" id="IPR001375">
    <property type="entry name" value="Peptidase_S9_cat"/>
</dbReference>
<name>A0ABP9KVD2_9NOCA</name>
<dbReference type="EMBL" id="BAABJM010000006">
    <property type="protein sequence ID" value="GAA5064636.1"/>
    <property type="molecule type" value="Genomic_DNA"/>
</dbReference>
<evidence type="ECO:0000313" key="5">
    <source>
        <dbReference type="Proteomes" id="UP001500603"/>
    </source>
</evidence>
<feature type="domain" description="Dipeptidylpeptidase IV N-terminal" evidence="3">
    <location>
        <begin position="111"/>
        <end position="462"/>
    </location>
</feature>
<dbReference type="PANTHER" id="PTHR11731">
    <property type="entry name" value="PROTEASE FAMILY S9B,C DIPEPTIDYL-PEPTIDASE IV-RELATED"/>
    <property type="match status" value="1"/>
</dbReference>
<dbReference type="Pfam" id="PF00326">
    <property type="entry name" value="Peptidase_S9"/>
    <property type="match status" value="1"/>
</dbReference>
<dbReference type="SUPFAM" id="SSF53474">
    <property type="entry name" value="alpha/beta-Hydrolases"/>
    <property type="match status" value="1"/>
</dbReference>
<gene>
    <name evidence="4" type="ORF">GCM10023318_50800</name>
</gene>